<dbReference type="EMBL" id="LR134363">
    <property type="protein sequence ID" value="VEG74482.1"/>
    <property type="molecule type" value="Genomic_DNA"/>
</dbReference>
<dbReference type="KEGG" id="asla:NCTC11923_01116"/>
<accession>A0A3S4SNY0</accession>
<dbReference type="Pfam" id="PF01841">
    <property type="entry name" value="Transglut_core"/>
    <property type="match status" value="1"/>
</dbReference>
<keyword evidence="3" id="KW-1185">Reference proteome</keyword>
<dbReference type="InterPro" id="IPR002931">
    <property type="entry name" value="Transglutaminase-like"/>
</dbReference>
<dbReference type="SUPFAM" id="SSF54001">
    <property type="entry name" value="Cysteine proteinases"/>
    <property type="match status" value="1"/>
</dbReference>
<dbReference type="STRING" id="1278298.GCA_000428685_01481"/>
<protein>
    <submittedName>
        <fullName evidence="2">Transglutaminase-like superfamily</fullName>
    </submittedName>
</protein>
<feature type="domain" description="Transglutaminase-like" evidence="1">
    <location>
        <begin position="31"/>
        <end position="127"/>
    </location>
</feature>
<organism evidence="2 3">
    <name type="scientific">Actinomyces slackii</name>
    <dbReference type="NCBI Taxonomy" id="52774"/>
    <lineage>
        <taxon>Bacteria</taxon>
        <taxon>Bacillati</taxon>
        <taxon>Actinomycetota</taxon>
        <taxon>Actinomycetes</taxon>
        <taxon>Actinomycetales</taxon>
        <taxon>Actinomycetaceae</taxon>
        <taxon>Actinomyces</taxon>
    </lineage>
</organism>
<sequence>MDPHLRETRLLDLPAVEPLVRERRWRELAVSERIGAVYDFVRELPFGYNARDDLPASRVLADGYGQCNTKTILLMALLRAAGVPCRLHGATIHKSLQRGVVTGLAYRLAPDSIVHTWAEVRIGERWTGLEGVICDPAYLDGVRRLTGVTGEFLGFAVGTDSLADPPVNWCGTDTAIQQTGINRDFGTFDSPDDFYARHGINLSGIQSWVYQHLVRHLMNRRVARIRASHR</sequence>
<dbReference type="AlphaFoldDB" id="A0A3S4SNY0"/>
<dbReference type="RefSeq" id="WP_026428075.1">
    <property type="nucleotide sequence ID" value="NZ_CBCRWE010000075.1"/>
</dbReference>
<gene>
    <name evidence="2" type="ORF">NCTC11923_01116</name>
</gene>
<dbReference type="Proteomes" id="UP000276899">
    <property type="component" value="Chromosome"/>
</dbReference>
<dbReference type="Gene3D" id="3.10.620.30">
    <property type="match status" value="1"/>
</dbReference>
<reference evidence="2 3" key="1">
    <citation type="submission" date="2018-12" db="EMBL/GenBank/DDBJ databases">
        <authorList>
            <consortium name="Pathogen Informatics"/>
        </authorList>
    </citation>
    <scope>NUCLEOTIDE SEQUENCE [LARGE SCALE GENOMIC DNA]</scope>
    <source>
        <strain evidence="2 3">NCTC11923</strain>
    </source>
</reference>
<proteinExistence type="predicted"/>
<evidence type="ECO:0000259" key="1">
    <source>
        <dbReference type="Pfam" id="PF01841"/>
    </source>
</evidence>
<dbReference type="InterPro" id="IPR038765">
    <property type="entry name" value="Papain-like_cys_pep_sf"/>
</dbReference>
<name>A0A3S4SNY0_9ACTO</name>
<evidence type="ECO:0000313" key="2">
    <source>
        <dbReference type="EMBL" id="VEG74482.1"/>
    </source>
</evidence>
<evidence type="ECO:0000313" key="3">
    <source>
        <dbReference type="Proteomes" id="UP000276899"/>
    </source>
</evidence>